<dbReference type="GO" id="GO:0015190">
    <property type="term" value="F:L-leucine transmembrane transporter activity"/>
    <property type="evidence" value="ECO:0007669"/>
    <property type="project" value="TreeGrafter"/>
</dbReference>
<dbReference type="GO" id="GO:0015808">
    <property type="term" value="P:L-alanine transport"/>
    <property type="evidence" value="ECO:0007669"/>
    <property type="project" value="TreeGrafter"/>
</dbReference>
<feature type="transmembrane region" description="Helical" evidence="10">
    <location>
        <begin position="257"/>
        <end position="278"/>
    </location>
</feature>
<gene>
    <name evidence="11" type="ORF">LQE92_05115</name>
</gene>
<evidence type="ECO:0000256" key="4">
    <source>
        <dbReference type="ARBA" id="ARBA00022519"/>
    </source>
</evidence>
<dbReference type="Proteomes" id="UP001299265">
    <property type="component" value="Unassembled WGS sequence"/>
</dbReference>
<dbReference type="CDD" id="cd06582">
    <property type="entry name" value="TM_PBP1_LivH_like"/>
    <property type="match status" value="1"/>
</dbReference>
<dbReference type="GO" id="GO:0015188">
    <property type="term" value="F:L-isoleucine transmembrane transporter activity"/>
    <property type="evidence" value="ECO:0007669"/>
    <property type="project" value="TreeGrafter"/>
</dbReference>
<dbReference type="AlphaFoldDB" id="A0AAP2RHY9"/>
<keyword evidence="8 10" id="KW-0472">Membrane</keyword>
<keyword evidence="3" id="KW-1003">Cell membrane</keyword>
<feature type="transmembrane region" description="Helical" evidence="10">
    <location>
        <begin position="190"/>
        <end position="211"/>
    </location>
</feature>
<keyword evidence="5 10" id="KW-0812">Transmembrane</keyword>
<feature type="transmembrane region" description="Helical" evidence="10">
    <location>
        <begin position="61"/>
        <end position="82"/>
    </location>
</feature>
<evidence type="ECO:0000256" key="2">
    <source>
        <dbReference type="ARBA" id="ARBA00022448"/>
    </source>
</evidence>
<evidence type="ECO:0000256" key="6">
    <source>
        <dbReference type="ARBA" id="ARBA00022970"/>
    </source>
</evidence>
<sequence length="291" mass="31225">MEYILNQLINGVCQGAIYALMAIGYSVVVGVTGMVTFTHGEVMMIGAFASFYIFQYAGSHIVLGLLGAFAASWILGMLVYKICYEHFFNAPRHISLICTVGFSMLVQNLAQICFGANKKPVLNIIENRVFKIGPVRISMIQVAIVVIVLALAVLLTVYFNRTRAGMALRAVSQDKSAAYLVGISVKKTAMIGNCIGCGIGGVAGMLMAIYYQTCYATMGSTMSMKAFSSSVLGGMTDVRFSALGGLCIGVIENLGITFSSASFRDAFAFCFLILVLIIRPHGFSVKKGARP</sequence>
<evidence type="ECO:0000313" key="12">
    <source>
        <dbReference type="Proteomes" id="UP001299265"/>
    </source>
</evidence>
<feature type="transmembrane region" description="Helical" evidence="10">
    <location>
        <begin position="231"/>
        <end position="251"/>
    </location>
</feature>
<dbReference type="GO" id="GO:0042941">
    <property type="term" value="P:D-alanine transmembrane transport"/>
    <property type="evidence" value="ECO:0007669"/>
    <property type="project" value="TreeGrafter"/>
</dbReference>
<evidence type="ECO:0000256" key="8">
    <source>
        <dbReference type="ARBA" id="ARBA00023136"/>
    </source>
</evidence>
<evidence type="ECO:0000313" key="11">
    <source>
        <dbReference type="EMBL" id="MCD2492005.1"/>
    </source>
</evidence>
<proteinExistence type="inferred from homology"/>
<dbReference type="PANTHER" id="PTHR11795">
    <property type="entry name" value="BRANCHED-CHAIN AMINO ACID TRANSPORT SYSTEM PERMEASE PROTEIN LIVH"/>
    <property type="match status" value="1"/>
</dbReference>
<feature type="transmembrane region" description="Helical" evidence="10">
    <location>
        <begin position="137"/>
        <end position="159"/>
    </location>
</feature>
<comment type="similarity">
    <text evidence="9">Belongs to the binding-protein-dependent transport system permease family. LivHM subfamily.</text>
</comment>
<evidence type="ECO:0000256" key="1">
    <source>
        <dbReference type="ARBA" id="ARBA00004651"/>
    </source>
</evidence>
<evidence type="ECO:0000256" key="10">
    <source>
        <dbReference type="SAM" id="Phobius"/>
    </source>
</evidence>
<keyword evidence="2" id="KW-0813">Transport</keyword>
<name>A0AAP2RHY9_9FIRM</name>
<organism evidence="11 12">
    <name type="scientific">Lientehia hominis</name>
    <dbReference type="NCBI Taxonomy" id="2897778"/>
    <lineage>
        <taxon>Bacteria</taxon>
        <taxon>Bacillati</taxon>
        <taxon>Bacillota</taxon>
        <taxon>Clostridia</taxon>
        <taxon>Lachnospirales</taxon>
        <taxon>Lachnospiraceae</taxon>
        <taxon>Lientehia</taxon>
    </lineage>
</organism>
<feature type="transmembrane region" description="Helical" evidence="10">
    <location>
        <begin position="94"/>
        <end position="116"/>
    </location>
</feature>
<dbReference type="PANTHER" id="PTHR11795:SF371">
    <property type="entry name" value="HIGH-AFFINITY BRANCHED-CHAIN AMINO ACID TRANSPORT SYSTEM PERMEASE PROTEIN LIVH"/>
    <property type="match status" value="1"/>
</dbReference>
<dbReference type="InterPro" id="IPR001851">
    <property type="entry name" value="ABC_transp_permease"/>
</dbReference>
<dbReference type="GO" id="GO:0005304">
    <property type="term" value="F:L-valine transmembrane transporter activity"/>
    <property type="evidence" value="ECO:0007669"/>
    <property type="project" value="TreeGrafter"/>
</dbReference>
<comment type="caution">
    <text evidence="11">The sequence shown here is derived from an EMBL/GenBank/DDBJ whole genome shotgun (WGS) entry which is preliminary data.</text>
</comment>
<reference evidence="11 12" key="1">
    <citation type="submission" date="2021-11" db="EMBL/GenBank/DDBJ databases">
        <title>Lacrimispora sp. nov. NSJ-141 isolated from human feces.</title>
        <authorList>
            <person name="Abdugheni R."/>
        </authorList>
    </citation>
    <scope>NUCLEOTIDE SEQUENCE [LARGE SCALE GENOMIC DNA]</scope>
    <source>
        <strain evidence="11 12">NSJ-141</strain>
    </source>
</reference>
<dbReference type="EMBL" id="JAJNOR010000002">
    <property type="protein sequence ID" value="MCD2492005.1"/>
    <property type="molecule type" value="Genomic_DNA"/>
</dbReference>
<keyword evidence="6" id="KW-0029">Amino-acid transport</keyword>
<protein>
    <submittedName>
        <fullName evidence="11">Branched-chain amino acid ABC transporter permease</fullName>
    </submittedName>
</protein>
<feature type="transmembrane region" description="Helical" evidence="10">
    <location>
        <begin position="12"/>
        <end position="31"/>
    </location>
</feature>
<dbReference type="GO" id="GO:1903806">
    <property type="term" value="P:L-isoleucine import across plasma membrane"/>
    <property type="evidence" value="ECO:0007669"/>
    <property type="project" value="TreeGrafter"/>
</dbReference>
<dbReference type="RefSeq" id="WP_231061927.1">
    <property type="nucleotide sequence ID" value="NZ_JAJNOR010000002.1"/>
</dbReference>
<evidence type="ECO:0000256" key="3">
    <source>
        <dbReference type="ARBA" id="ARBA00022475"/>
    </source>
</evidence>
<dbReference type="Pfam" id="PF02653">
    <property type="entry name" value="BPD_transp_2"/>
    <property type="match status" value="1"/>
</dbReference>
<keyword evidence="4" id="KW-0997">Cell inner membrane</keyword>
<dbReference type="InterPro" id="IPR052157">
    <property type="entry name" value="BCAA_transport_permease"/>
</dbReference>
<keyword evidence="7 10" id="KW-1133">Transmembrane helix</keyword>
<evidence type="ECO:0000256" key="5">
    <source>
        <dbReference type="ARBA" id="ARBA00022692"/>
    </source>
</evidence>
<evidence type="ECO:0000256" key="7">
    <source>
        <dbReference type="ARBA" id="ARBA00022989"/>
    </source>
</evidence>
<comment type="subcellular location">
    <subcellularLocation>
        <location evidence="1">Cell membrane</location>
        <topology evidence="1">Multi-pass membrane protein</topology>
    </subcellularLocation>
</comment>
<dbReference type="GO" id="GO:0005886">
    <property type="term" value="C:plasma membrane"/>
    <property type="evidence" value="ECO:0007669"/>
    <property type="project" value="UniProtKB-SubCell"/>
</dbReference>
<keyword evidence="12" id="KW-1185">Reference proteome</keyword>
<dbReference type="GO" id="GO:0015192">
    <property type="term" value="F:L-phenylalanine transmembrane transporter activity"/>
    <property type="evidence" value="ECO:0007669"/>
    <property type="project" value="TreeGrafter"/>
</dbReference>
<evidence type="ECO:0000256" key="9">
    <source>
        <dbReference type="ARBA" id="ARBA00037998"/>
    </source>
</evidence>
<accession>A0AAP2RHY9</accession>